<gene>
    <name evidence="1" type="primary">ZRT3_2</name>
    <name evidence="1" type="ORF">DSO57_1013877</name>
</gene>
<keyword evidence="2" id="KW-1185">Reference proteome</keyword>
<proteinExistence type="predicted"/>
<evidence type="ECO:0000313" key="2">
    <source>
        <dbReference type="Proteomes" id="UP001165960"/>
    </source>
</evidence>
<accession>A0ACC2U3N9</accession>
<dbReference type="Proteomes" id="UP001165960">
    <property type="component" value="Unassembled WGS sequence"/>
</dbReference>
<reference evidence="1" key="1">
    <citation type="submission" date="2022-04" db="EMBL/GenBank/DDBJ databases">
        <title>Genome of the entomopathogenic fungus Entomophthora muscae.</title>
        <authorList>
            <person name="Elya C."/>
            <person name="Lovett B.R."/>
            <person name="Lee E."/>
            <person name="Macias A.M."/>
            <person name="Hajek A.E."/>
            <person name="De Bivort B.L."/>
            <person name="Kasson M.T."/>
            <person name="De Fine Licht H.H."/>
            <person name="Stajich J.E."/>
        </authorList>
    </citation>
    <scope>NUCLEOTIDE SEQUENCE</scope>
    <source>
        <strain evidence="1">Berkeley</strain>
    </source>
</reference>
<evidence type="ECO:0000313" key="1">
    <source>
        <dbReference type="EMBL" id="KAJ9081529.1"/>
    </source>
</evidence>
<dbReference type="EMBL" id="QTSX02001472">
    <property type="protein sequence ID" value="KAJ9081529.1"/>
    <property type="molecule type" value="Genomic_DNA"/>
</dbReference>
<protein>
    <submittedName>
        <fullName evidence="1">Zinc transporter</fullName>
    </submittedName>
</protein>
<name>A0ACC2U3N9_9FUNG</name>
<sequence>MFFEDSTLAWILILGSSFASILGATVVFVDALVRRFTSNVNFSLADNKTCISSTLALSSGILVTLPNVQDLTF</sequence>
<organism evidence="1 2">
    <name type="scientific">Entomophthora muscae</name>
    <dbReference type="NCBI Taxonomy" id="34485"/>
    <lineage>
        <taxon>Eukaryota</taxon>
        <taxon>Fungi</taxon>
        <taxon>Fungi incertae sedis</taxon>
        <taxon>Zoopagomycota</taxon>
        <taxon>Entomophthoromycotina</taxon>
        <taxon>Entomophthoromycetes</taxon>
        <taxon>Entomophthorales</taxon>
        <taxon>Entomophthoraceae</taxon>
        <taxon>Entomophthora</taxon>
    </lineage>
</organism>
<comment type="caution">
    <text evidence="1">The sequence shown here is derived from an EMBL/GenBank/DDBJ whole genome shotgun (WGS) entry which is preliminary data.</text>
</comment>